<dbReference type="PANTHER" id="PTHR43155:SF2">
    <property type="entry name" value="CYCLIC DI-GMP PHOSPHODIESTERASE PA4108"/>
    <property type="match status" value="1"/>
</dbReference>
<accession>A0ABV2TR25</accession>
<reference evidence="1 2" key="1">
    <citation type="submission" date="2024-07" db="EMBL/GenBank/DDBJ databases">
        <title>Uliginosibacterium flavum JJ3220;KACC:17644.</title>
        <authorList>
            <person name="Kim M.K."/>
        </authorList>
    </citation>
    <scope>NUCLEOTIDE SEQUENCE [LARGE SCALE GENOMIC DNA]</scope>
    <source>
        <strain evidence="1 2">KACC:17644</strain>
    </source>
</reference>
<dbReference type="RefSeq" id="WP_354602848.1">
    <property type="nucleotide sequence ID" value="NZ_JBEWZI010000039.1"/>
</dbReference>
<keyword evidence="2" id="KW-1185">Reference proteome</keyword>
<protein>
    <submittedName>
        <fullName evidence="1">HD domain-containing phosphohydrolase</fullName>
    </submittedName>
</protein>
<dbReference type="Pfam" id="PF13487">
    <property type="entry name" value="HD_5"/>
    <property type="match status" value="1"/>
</dbReference>
<sequence>MAEMHRLAPNQLQLDQPLPWNVYDSGGHLLLRKGFVIDRDDQIATLIERGMFVDAAEFRVHEASDVPARYDALSLWESVQAHLAYVSEAMPRDGTLQDEVARLARQVMLLAERSPDLVLAAIMLLDQRNYPIAHCLHTALVADLVARAARWEKAERISLACAALTMNISMLDLQLRLCNQRDALSVEQRKLIDDHPAASARQLIMCGVNDDEWLRAVLEHHETPDGLGYPRKVKTPSEAAMLLHTADVFAAKVSPRKHRKPMIASEATKSVFMKLAHGGKNPFPSMLVKEIGIYPPGAIVRLVNGETGVVYKRGATAKSPLVAVLTNATGMPMLKPVLRNTANDPATAVGMALSRDKIMIGVNFEQIWGAA</sequence>
<dbReference type="Proteomes" id="UP001549691">
    <property type="component" value="Unassembled WGS sequence"/>
</dbReference>
<dbReference type="CDD" id="cd00077">
    <property type="entry name" value="HDc"/>
    <property type="match status" value="1"/>
</dbReference>
<comment type="caution">
    <text evidence="1">The sequence shown here is derived from an EMBL/GenBank/DDBJ whole genome shotgun (WGS) entry which is preliminary data.</text>
</comment>
<evidence type="ECO:0000313" key="2">
    <source>
        <dbReference type="Proteomes" id="UP001549691"/>
    </source>
</evidence>
<dbReference type="SUPFAM" id="SSF109604">
    <property type="entry name" value="HD-domain/PDEase-like"/>
    <property type="match status" value="1"/>
</dbReference>
<dbReference type="EMBL" id="JBEWZI010000039">
    <property type="protein sequence ID" value="MET7016390.1"/>
    <property type="molecule type" value="Genomic_DNA"/>
</dbReference>
<name>A0ABV2TR25_9RHOO</name>
<dbReference type="PANTHER" id="PTHR43155">
    <property type="entry name" value="CYCLIC DI-GMP PHOSPHODIESTERASE PA4108-RELATED"/>
    <property type="match status" value="1"/>
</dbReference>
<proteinExistence type="predicted"/>
<dbReference type="Gene3D" id="1.10.3210.10">
    <property type="entry name" value="Hypothetical protein af1432"/>
    <property type="match status" value="1"/>
</dbReference>
<organism evidence="1 2">
    <name type="scientific">Uliginosibacterium flavum</name>
    <dbReference type="NCBI Taxonomy" id="1396831"/>
    <lineage>
        <taxon>Bacteria</taxon>
        <taxon>Pseudomonadati</taxon>
        <taxon>Pseudomonadota</taxon>
        <taxon>Betaproteobacteria</taxon>
        <taxon>Rhodocyclales</taxon>
        <taxon>Zoogloeaceae</taxon>
        <taxon>Uliginosibacterium</taxon>
    </lineage>
</organism>
<gene>
    <name evidence="1" type="ORF">ABXR19_19560</name>
</gene>
<evidence type="ECO:0000313" key="1">
    <source>
        <dbReference type="EMBL" id="MET7016390.1"/>
    </source>
</evidence>
<dbReference type="InterPro" id="IPR003607">
    <property type="entry name" value="HD/PDEase_dom"/>
</dbReference>